<evidence type="ECO:0000259" key="2">
    <source>
        <dbReference type="Pfam" id="PF04542"/>
    </source>
</evidence>
<keyword evidence="5" id="KW-1185">Reference proteome</keyword>
<dbReference type="SUPFAM" id="SSF54427">
    <property type="entry name" value="NTF2-like"/>
    <property type="match status" value="1"/>
</dbReference>
<organism evidence="4 5">
    <name type="scientific">Brevibacillus choshinensis</name>
    <dbReference type="NCBI Taxonomy" id="54911"/>
    <lineage>
        <taxon>Bacteria</taxon>
        <taxon>Bacillati</taxon>
        <taxon>Bacillota</taxon>
        <taxon>Bacilli</taxon>
        <taxon>Bacillales</taxon>
        <taxon>Paenibacillaceae</taxon>
        <taxon>Brevibacillus</taxon>
    </lineage>
</organism>
<gene>
    <name evidence="4" type="ORF">AN963_08715</name>
</gene>
<sequence length="287" mass="32600">MEELYNQYRALLFMLAYQLTGSAVDAEDAVQDVFFKSFDVHPERLEKPKAYLCKMVTNHCLNLQKSARKKREMYVGPWLPEPIRTPEADTLETTVVRRDLLSYAMLVVLERLTPTERAVFVLREALGFDYPEIAELLGKQEANCRKLMSRARSKMEISEEEPVAAEAVELEWVSRFLTSLEQGNVDHVLSLLTEDVMLVADGGGKVIAFKHPVQTRDHVARVLLDGFHGKGPYNHGKLHFEAAPLNGETGIVIRFGDKTVAAIFLQLRRGKLARMYAVRNPDKLDRV</sequence>
<dbReference type="InterPro" id="IPR032710">
    <property type="entry name" value="NTF2-like_dom_sf"/>
</dbReference>
<evidence type="ECO:0000313" key="4">
    <source>
        <dbReference type="EMBL" id="KQL49778.1"/>
    </source>
</evidence>
<evidence type="ECO:0000313" key="5">
    <source>
        <dbReference type="Proteomes" id="UP000051063"/>
    </source>
</evidence>
<comment type="subunit">
    <text evidence="1">Interacts transiently with the RNA polymerase catalytic core formed by RpoA, RpoB, RpoC and RpoZ (2 alpha, 1 beta, 1 beta' and 1 omega subunit) to form the RNA polymerase holoenzyme that can initiate transcription.</text>
</comment>
<dbReference type="InterPro" id="IPR052704">
    <property type="entry name" value="ECF_Sigma-70_Domain"/>
</dbReference>
<dbReference type="PANTHER" id="PTHR30173">
    <property type="entry name" value="SIGMA 19 FACTOR"/>
    <property type="match status" value="1"/>
</dbReference>
<proteinExistence type="predicted"/>
<protein>
    <submittedName>
        <fullName evidence="4">RNA polymerase subunit sigma-24</fullName>
    </submittedName>
</protein>
<accession>A0ABR5NE64</accession>
<dbReference type="InterPro" id="IPR013249">
    <property type="entry name" value="RNA_pol_sigma70_r4_t2"/>
</dbReference>
<dbReference type="Gene3D" id="1.10.10.10">
    <property type="entry name" value="Winged helix-like DNA-binding domain superfamily/Winged helix DNA-binding domain"/>
    <property type="match status" value="1"/>
</dbReference>
<feature type="domain" description="RNA polymerase sigma-70 region 2" evidence="2">
    <location>
        <begin position="4"/>
        <end position="68"/>
    </location>
</feature>
<dbReference type="InterPro" id="IPR036388">
    <property type="entry name" value="WH-like_DNA-bd_sf"/>
</dbReference>
<dbReference type="NCBIfam" id="NF007214">
    <property type="entry name" value="PRK09636.1"/>
    <property type="match status" value="1"/>
</dbReference>
<dbReference type="InterPro" id="IPR013324">
    <property type="entry name" value="RNA_pol_sigma_r3/r4-like"/>
</dbReference>
<dbReference type="PANTHER" id="PTHR30173:SF36">
    <property type="entry name" value="ECF RNA POLYMERASE SIGMA FACTOR SIGJ"/>
    <property type="match status" value="1"/>
</dbReference>
<evidence type="ECO:0000256" key="1">
    <source>
        <dbReference type="ARBA" id="ARBA00011344"/>
    </source>
</evidence>
<dbReference type="RefSeq" id="WP_055744096.1">
    <property type="nucleotide sequence ID" value="NZ_LJJB01000007.1"/>
</dbReference>
<dbReference type="InterPro" id="IPR013325">
    <property type="entry name" value="RNA_pol_sigma_r2"/>
</dbReference>
<evidence type="ECO:0000259" key="3">
    <source>
        <dbReference type="Pfam" id="PF08281"/>
    </source>
</evidence>
<comment type="caution">
    <text evidence="4">The sequence shown here is derived from an EMBL/GenBank/DDBJ whole genome shotgun (WGS) entry which is preliminary data.</text>
</comment>
<dbReference type="SUPFAM" id="SSF88946">
    <property type="entry name" value="Sigma2 domain of RNA polymerase sigma factors"/>
    <property type="match status" value="1"/>
</dbReference>
<dbReference type="NCBIfam" id="TIGR02937">
    <property type="entry name" value="sigma70-ECF"/>
    <property type="match status" value="1"/>
</dbReference>
<dbReference type="Pfam" id="PF04542">
    <property type="entry name" value="Sigma70_r2"/>
    <property type="match status" value="1"/>
</dbReference>
<name>A0ABR5NE64_BRECH</name>
<dbReference type="SUPFAM" id="SSF88659">
    <property type="entry name" value="Sigma3 and sigma4 domains of RNA polymerase sigma factors"/>
    <property type="match status" value="1"/>
</dbReference>
<dbReference type="Proteomes" id="UP000051063">
    <property type="component" value="Unassembled WGS sequence"/>
</dbReference>
<reference evidence="4 5" key="1">
    <citation type="submission" date="2015-09" db="EMBL/GenBank/DDBJ databases">
        <title>Genome sequencing project for genomic taxonomy and phylogenomics of Bacillus-like bacteria.</title>
        <authorList>
            <person name="Liu B."/>
            <person name="Wang J."/>
            <person name="Zhu Y."/>
            <person name="Liu G."/>
            <person name="Chen Q."/>
            <person name="Chen Z."/>
            <person name="Lan J."/>
            <person name="Che J."/>
            <person name="Ge C."/>
            <person name="Shi H."/>
            <person name="Pan Z."/>
            <person name="Liu X."/>
        </authorList>
    </citation>
    <scope>NUCLEOTIDE SEQUENCE [LARGE SCALE GENOMIC DNA]</scope>
    <source>
        <strain evidence="4 5">DSM 8552</strain>
    </source>
</reference>
<dbReference type="InterPro" id="IPR007627">
    <property type="entry name" value="RNA_pol_sigma70_r2"/>
</dbReference>
<dbReference type="EMBL" id="LJJB01000007">
    <property type="protein sequence ID" value="KQL49778.1"/>
    <property type="molecule type" value="Genomic_DNA"/>
</dbReference>
<dbReference type="InterPro" id="IPR014284">
    <property type="entry name" value="RNA_pol_sigma-70_dom"/>
</dbReference>
<dbReference type="Pfam" id="PF08281">
    <property type="entry name" value="Sigma70_r4_2"/>
    <property type="match status" value="1"/>
</dbReference>
<dbReference type="Gene3D" id="1.10.1740.10">
    <property type="match status" value="1"/>
</dbReference>
<feature type="domain" description="RNA polymerase sigma factor 70 region 4 type 2" evidence="3">
    <location>
        <begin position="106"/>
        <end position="155"/>
    </location>
</feature>